<reference evidence="1" key="2">
    <citation type="submission" date="2025-08" db="UniProtKB">
        <authorList>
            <consortium name="Ensembl"/>
        </authorList>
    </citation>
    <scope>IDENTIFICATION</scope>
</reference>
<dbReference type="AlphaFoldDB" id="A0A3P8TGZ3"/>
<keyword evidence="2" id="KW-1185">Reference proteome</keyword>
<dbReference type="Ensembl" id="ENSAPET00000023186.1">
    <property type="protein sequence ID" value="ENSAPEP00000022587.1"/>
    <property type="gene ID" value="ENSAPEG00000016088.1"/>
</dbReference>
<dbReference type="OMA" id="APLSGCC"/>
<dbReference type="Proteomes" id="UP000265080">
    <property type="component" value="Chromosome 15"/>
</dbReference>
<evidence type="ECO:0000313" key="1">
    <source>
        <dbReference type="Ensembl" id="ENSAPEP00000022587.1"/>
    </source>
</evidence>
<name>A0A3P8TGZ3_AMPPE</name>
<proteinExistence type="predicted"/>
<reference evidence="1 2" key="1">
    <citation type="submission" date="2018-03" db="EMBL/GenBank/DDBJ databases">
        <title>Finding Nemo's genes: A chromosome-scale reference assembly of the genome of the orange clownfish Amphiprion percula.</title>
        <authorList>
            <person name="Lehmann R."/>
        </authorList>
    </citation>
    <scope>NUCLEOTIDE SEQUENCE</scope>
</reference>
<reference evidence="1" key="3">
    <citation type="submission" date="2025-09" db="UniProtKB">
        <authorList>
            <consortium name="Ensembl"/>
        </authorList>
    </citation>
    <scope>IDENTIFICATION</scope>
</reference>
<accession>A0A3P8TGZ3</accession>
<organism evidence="1 2">
    <name type="scientific">Amphiprion percula</name>
    <name type="common">Orange clownfish</name>
    <name type="synonym">Lutjanus percula</name>
    <dbReference type="NCBI Taxonomy" id="161767"/>
    <lineage>
        <taxon>Eukaryota</taxon>
        <taxon>Metazoa</taxon>
        <taxon>Chordata</taxon>
        <taxon>Craniata</taxon>
        <taxon>Vertebrata</taxon>
        <taxon>Euteleostomi</taxon>
        <taxon>Actinopterygii</taxon>
        <taxon>Neopterygii</taxon>
        <taxon>Teleostei</taxon>
        <taxon>Neoteleostei</taxon>
        <taxon>Acanthomorphata</taxon>
        <taxon>Ovalentaria</taxon>
        <taxon>Pomacentridae</taxon>
        <taxon>Amphiprion</taxon>
    </lineage>
</organism>
<evidence type="ECO:0000313" key="2">
    <source>
        <dbReference type="Proteomes" id="UP000265080"/>
    </source>
</evidence>
<protein>
    <submittedName>
        <fullName evidence="1">Uncharacterized protein</fullName>
    </submittedName>
</protein>
<sequence>MPNYSWHAKHVCCRITLINNIHSQDYFSSSEIQNSLSGYQLRAASHLHSLKSCTGCRVPTEPNVSFTRAELTFGRPCWRPARRPPASSSGRSCLPAAPLSGCCRFSECSPGSQT</sequence>